<dbReference type="EMBL" id="JPFY01000014">
    <property type="protein sequence ID" value="KEQ43903.1"/>
    <property type="molecule type" value="Genomic_DNA"/>
</dbReference>
<dbReference type="RefSeq" id="WP_042751627.1">
    <property type="nucleotide sequence ID" value="NZ_JASHBF010000011.1"/>
</dbReference>
<accession>A0A081QLT0</accession>
<gene>
    <name evidence="1" type="primary">asp3</name>
    <name evidence="3" type="ORF">D8788_08445</name>
    <name evidence="2" type="ORF">D8855_04005</name>
    <name evidence="1" type="ORF">SK578_1664</name>
</gene>
<organism evidence="1 4">
    <name type="scientific">Streptococcus mitis</name>
    <dbReference type="NCBI Taxonomy" id="28037"/>
    <lineage>
        <taxon>Bacteria</taxon>
        <taxon>Bacillati</taxon>
        <taxon>Bacillota</taxon>
        <taxon>Bacilli</taxon>
        <taxon>Lactobacillales</taxon>
        <taxon>Streptococcaceae</taxon>
        <taxon>Streptococcus</taxon>
        <taxon>Streptococcus mitis group</taxon>
    </lineage>
</organism>
<proteinExistence type="predicted"/>
<reference evidence="5 6" key="2">
    <citation type="submission" date="2018-11" db="EMBL/GenBank/DDBJ databases">
        <title>Species Designations Belie Phenotypic and Genotypic Heterogeneity in Oral Streptococci.</title>
        <authorList>
            <person name="Velsko I."/>
        </authorList>
    </citation>
    <scope>NUCLEOTIDE SEQUENCE [LARGE SCALE GENOMIC DNA]</scope>
    <source>
        <strain evidence="2 6">BCA12</strain>
        <strain evidence="3 5">BCC22</strain>
    </source>
</reference>
<reference evidence="1 4" key="1">
    <citation type="submission" date="2014-05" db="EMBL/GenBank/DDBJ databases">
        <authorList>
            <person name="Daugherty S.C."/>
            <person name="Tallon L.J."/>
            <person name="Sadzewicz L."/>
            <person name="Kilian M."/>
            <person name="Tettelin H."/>
        </authorList>
    </citation>
    <scope>NUCLEOTIDE SEQUENCE [LARGE SCALE GENOMIC DNA]</scope>
    <source>
        <strain evidence="1 4">SK578</strain>
    </source>
</reference>
<evidence type="ECO:0000313" key="5">
    <source>
        <dbReference type="Proteomes" id="UP000271520"/>
    </source>
</evidence>
<evidence type="ECO:0000313" key="3">
    <source>
        <dbReference type="EMBL" id="RSJ90109.1"/>
    </source>
</evidence>
<evidence type="ECO:0000313" key="4">
    <source>
        <dbReference type="Proteomes" id="UP000028089"/>
    </source>
</evidence>
<dbReference type="Proteomes" id="UP000277742">
    <property type="component" value="Unassembled WGS sequence"/>
</dbReference>
<name>A0A081QLT0_STRMT</name>
<dbReference type="AlphaFoldDB" id="A0A081QLT0"/>
<dbReference type="EMBL" id="RJNR01000003">
    <property type="protein sequence ID" value="RSI84100.1"/>
    <property type="molecule type" value="Genomic_DNA"/>
</dbReference>
<protein>
    <submittedName>
        <fullName evidence="1">Accessory Sec system protein Asp3</fullName>
    </submittedName>
</protein>
<evidence type="ECO:0000313" key="1">
    <source>
        <dbReference type="EMBL" id="KEQ43903.1"/>
    </source>
</evidence>
<dbReference type="Pfam" id="PF15432">
    <property type="entry name" value="Sec-ASP3"/>
    <property type="match status" value="1"/>
</dbReference>
<dbReference type="Proteomes" id="UP000028089">
    <property type="component" value="Unassembled WGS sequence"/>
</dbReference>
<dbReference type="PATRIC" id="fig|28037.93.peg.1612"/>
<evidence type="ECO:0000313" key="2">
    <source>
        <dbReference type="EMBL" id="RSI84100.1"/>
    </source>
</evidence>
<dbReference type="GO" id="GO:0015031">
    <property type="term" value="P:protein transport"/>
    <property type="evidence" value="ECO:0007669"/>
    <property type="project" value="InterPro"/>
</dbReference>
<dbReference type="Proteomes" id="UP000271520">
    <property type="component" value="Unassembled WGS sequence"/>
</dbReference>
<dbReference type="InterPro" id="IPR022259">
    <property type="entry name" value="Acessory_Sec_prot_Asp3"/>
</dbReference>
<evidence type="ECO:0000313" key="6">
    <source>
        <dbReference type="Proteomes" id="UP000277742"/>
    </source>
</evidence>
<dbReference type="NCBIfam" id="TIGR03711">
    <property type="entry name" value="acc_sec_asp3"/>
    <property type="match status" value="1"/>
</dbReference>
<sequence length="146" mass="17016">MIITQRQSIHWGEVGGTYTYGSTVSYFPDKSVRLYNPLLPSGEILKTWFSSVNYQAARTQPQLPLLKRNQEYQLSLAFDCQPENGVYTKITFFDRYGDILEEKVEKVKDFIFTYPEDSYTYQVSLLSAGFESLTFYHFSIKEIRSV</sequence>
<dbReference type="EMBL" id="RJPW01000015">
    <property type="protein sequence ID" value="RSJ90109.1"/>
    <property type="molecule type" value="Genomic_DNA"/>
</dbReference>
<comment type="caution">
    <text evidence="1">The sequence shown here is derived from an EMBL/GenBank/DDBJ whole genome shotgun (WGS) entry which is preliminary data.</text>
</comment>